<evidence type="ECO:0000313" key="3">
    <source>
        <dbReference type="Proteomes" id="UP000310506"/>
    </source>
</evidence>
<feature type="transmembrane region" description="Helical" evidence="1">
    <location>
        <begin position="52"/>
        <end position="74"/>
    </location>
</feature>
<gene>
    <name evidence="2" type="ORF">ESZ54_09130</name>
</gene>
<proteinExistence type="predicted"/>
<protein>
    <submittedName>
        <fullName evidence="2">Uncharacterized protein</fullName>
    </submittedName>
</protein>
<sequence length="78" mass="9301">MKRIYTEFQETRHLGDDFLRWLLIRKLKGFQQLILIGALIVIWLLVAPYLTFWLWFFKASLGIIALSLIGSLFFKIKK</sequence>
<dbReference type="EMBL" id="SDGV01000018">
    <property type="protein sequence ID" value="THB60741.1"/>
    <property type="molecule type" value="Genomic_DNA"/>
</dbReference>
<name>A0A4S3B137_9ENTE</name>
<dbReference type="AlphaFoldDB" id="A0A4S3B137"/>
<evidence type="ECO:0000313" key="2">
    <source>
        <dbReference type="EMBL" id="THB60741.1"/>
    </source>
</evidence>
<reference evidence="2 3" key="1">
    <citation type="submission" date="2019-01" db="EMBL/GenBank/DDBJ databases">
        <title>Vagococcus silagei sp. nov. isolated from brewer's grain.</title>
        <authorList>
            <person name="Guu J.-R."/>
        </authorList>
    </citation>
    <scope>NUCLEOTIDE SEQUENCE [LARGE SCALE GENOMIC DNA]</scope>
    <source>
        <strain evidence="2 3">2B-2</strain>
    </source>
</reference>
<dbReference type="RefSeq" id="WP_136137366.1">
    <property type="nucleotide sequence ID" value="NZ_SDGV01000018.1"/>
</dbReference>
<keyword evidence="1" id="KW-0812">Transmembrane</keyword>
<accession>A0A4S3B137</accession>
<evidence type="ECO:0000256" key="1">
    <source>
        <dbReference type="SAM" id="Phobius"/>
    </source>
</evidence>
<keyword evidence="1" id="KW-0472">Membrane</keyword>
<dbReference type="OrthoDB" id="2200487at2"/>
<comment type="caution">
    <text evidence="2">The sequence shown here is derived from an EMBL/GenBank/DDBJ whole genome shotgun (WGS) entry which is preliminary data.</text>
</comment>
<feature type="transmembrane region" description="Helical" evidence="1">
    <location>
        <begin position="29"/>
        <end position="46"/>
    </location>
</feature>
<keyword evidence="1" id="KW-1133">Transmembrane helix</keyword>
<organism evidence="2 3">
    <name type="scientific">Vagococcus silagei</name>
    <dbReference type="NCBI Taxonomy" id="2508885"/>
    <lineage>
        <taxon>Bacteria</taxon>
        <taxon>Bacillati</taxon>
        <taxon>Bacillota</taxon>
        <taxon>Bacilli</taxon>
        <taxon>Lactobacillales</taxon>
        <taxon>Enterococcaceae</taxon>
        <taxon>Vagococcus</taxon>
    </lineage>
</organism>
<dbReference type="Proteomes" id="UP000310506">
    <property type="component" value="Unassembled WGS sequence"/>
</dbReference>
<keyword evidence="3" id="KW-1185">Reference proteome</keyword>